<name>A0A6H1ZZC8_9ZZZZ</name>
<proteinExistence type="predicted"/>
<dbReference type="AlphaFoldDB" id="A0A6H1ZZC8"/>
<accession>A0A6H1ZZC8</accession>
<dbReference type="EMBL" id="MT144372">
    <property type="protein sequence ID" value="QJA52839.1"/>
    <property type="molecule type" value="Genomic_DNA"/>
</dbReference>
<organism evidence="1">
    <name type="scientific">viral metagenome</name>
    <dbReference type="NCBI Taxonomy" id="1070528"/>
    <lineage>
        <taxon>unclassified sequences</taxon>
        <taxon>metagenomes</taxon>
        <taxon>organismal metagenomes</taxon>
    </lineage>
</organism>
<protein>
    <submittedName>
        <fullName evidence="1">Uncharacterized protein</fullName>
    </submittedName>
</protein>
<evidence type="ECO:0000313" key="1">
    <source>
        <dbReference type="EMBL" id="QJA52839.1"/>
    </source>
</evidence>
<reference evidence="1" key="1">
    <citation type="submission" date="2020-03" db="EMBL/GenBank/DDBJ databases">
        <title>The deep terrestrial virosphere.</title>
        <authorList>
            <person name="Holmfeldt K."/>
            <person name="Nilsson E."/>
            <person name="Simone D."/>
            <person name="Lopez-Fernandez M."/>
            <person name="Wu X."/>
            <person name="de Brujin I."/>
            <person name="Lundin D."/>
            <person name="Andersson A."/>
            <person name="Bertilsson S."/>
            <person name="Dopson M."/>
        </authorList>
    </citation>
    <scope>NUCLEOTIDE SEQUENCE</scope>
    <source>
        <strain evidence="1">TM448A03039</strain>
    </source>
</reference>
<sequence>MPYIDKTIQVTVTVETKDGVCRVKAYPSGIVVTELIEPSQDFTNEMDGIERKNAKALALLAKEQAIIKARDDIMRPAVITYMKTNKLWDAENWGDE</sequence>
<gene>
    <name evidence="1" type="ORF">TM448A03039_0006</name>
</gene>